<name>A0A482XA26_LAOST</name>
<dbReference type="FunCoup" id="A0A482XA26">
    <property type="interactions" value="486"/>
</dbReference>
<dbReference type="InterPro" id="IPR001163">
    <property type="entry name" value="Sm_dom_euk/arc"/>
</dbReference>
<dbReference type="STRING" id="195883.A0A482XA26"/>
<accession>A0A482XA26</accession>
<proteinExistence type="inferred from homology"/>
<gene>
    <name evidence="4" type="ORF">LSTR_LSTR003649</name>
</gene>
<evidence type="ECO:0000313" key="5">
    <source>
        <dbReference type="Proteomes" id="UP000291343"/>
    </source>
</evidence>
<dbReference type="CDD" id="cd06168">
    <property type="entry name" value="LSMD1"/>
    <property type="match status" value="1"/>
</dbReference>
<evidence type="ECO:0000256" key="2">
    <source>
        <dbReference type="SAM" id="MobiDB-lite"/>
    </source>
</evidence>
<protein>
    <recommendedName>
        <fullName evidence="3">Sm domain-containing protein</fullName>
    </recommendedName>
</protein>
<dbReference type="InterPro" id="IPR010920">
    <property type="entry name" value="LSM_dom_sf"/>
</dbReference>
<dbReference type="OrthoDB" id="368909at2759"/>
<dbReference type="InterPro" id="IPR034110">
    <property type="entry name" value="LSMD1_Sm"/>
</dbReference>
<evidence type="ECO:0000256" key="1">
    <source>
        <dbReference type="ARBA" id="ARBA00006850"/>
    </source>
</evidence>
<reference evidence="4 5" key="1">
    <citation type="journal article" date="2017" name="Gigascience">
        <title>Genome sequence of the small brown planthopper, Laodelphax striatellus.</title>
        <authorList>
            <person name="Zhu J."/>
            <person name="Jiang F."/>
            <person name="Wang X."/>
            <person name="Yang P."/>
            <person name="Bao Y."/>
            <person name="Zhao W."/>
            <person name="Wang W."/>
            <person name="Lu H."/>
            <person name="Wang Q."/>
            <person name="Cui N."/>
            <person name="Li J."/>
            <person name="Chen X."/>
            <person name="Luo L."/>
            <person name="Yu J."/>
            <person name="Kang L."/>
            <person name="Cui F."/>
        </authorList>
    </citation>
    <scope>NUCLEOTIDE SEQUENCE [LARGE SCALE GENOMIC DNA]</scope>
    <source>
        <strain evidence="4">Lst14</strain>
    </source>
</reference>
<organism evidence="4 5">
    <name type="scientific">Laodelphax striatellus</name>
    <name type="common">Small brown planthopper</name>
    <name type="synonym">Delphax striatella</name>
    <dbReference type="NCBI Taxonomy" id="195883"/>
    <lineage>
        <taxon>Eukaryota</taxon>
        <taxon>Metazoa</taxon>
        <taxon>Ecdysozoa</taxon>
        <taxon>Arthropoda</taxon>
        <taxon>Hexapoda</taxon>
        <taxon>Insecta</taxon>
        <taxon>Pterygota</taxon>
        <taxon>Neoptera</taxon>
        <taxon>Paraneoptera</taxon>
        <taxon>Hemiptera</taxon>
        <taxon>Auchenorrhyncha</taxon>
        <taxon>Fulgoroidea</taxon>
        <taxon>Delphacidae</taxon>
        <taxon>Criomorphinae</taxon>
        <taxon>Laodelphax</taxon>
    </lineage>
</organism>
<feature type="domain" description="Sm" evidence="3">
    <location>
        <begin position="25"/>
        <end position="101"/>
    </location>
</feature>
<dbReference type="Gene3D" id="2.30.30.100">
    <property type="match status" value="1"/>
</dbReference>
<dbReference type="PROSITE" id="PS52002">
    <property type="entry name" value="SM"/>
    <property type="match status" value="1"/>
</dbReference>
<dbReference type="SMART" id="SM00651">
    <property type="entry name" value="Sm"/>
    <property type="match status" value="1"/>
</dbReference>
<dbReference type="InterPro" id="IPR050914">
    <property type="entry name" value="snRNP_SmB/NAA38-like"/>
</dbReference>
<dbReference type="SUPFAM" id="SSF50182">
    <property type="entry name" value="Sm-like ribonucleoproteins"/>
    <property type="match status" value="1"/>
</dbReference>
<dbReference type="PANTHER" id="PTHR10701:SF5">
    <property type="entry name" value="N-ALPHA-ACETYLTRANSFERASE 38, NATC AUXILIARY SUBUNIT"/>
    <property type="match status" value="1"/>
</dbReference>
<evidence type="ECO:0000259" key="3">
    <source>
        <dbReference type="PROSITE" id="PS52002"/>
    </source>
</evidence>
<dbReference type="AlphaFoldDB" id="A0A482XA26"/>
<dbReference type="InParanoid" id="A0A482XA26"/>
<comment type="caution">
    <text evidence="4">The sequence shown here is derived from an EMBL/GenBank/DDBJ whole genome shotgun (WGS) entry which is preliminary data.</text>
</comment>
<dbReference type="FunFam" id="2.30.30.100:FF:000028">
    <property type="entry name" value="N-alpha-acetyltransferase 38, NatC auxiliary subunit"/>
    <property type="match status" value="1"/>
</dbReference>
<comment type="similarity">
    <text evidence="1">Belongs to the snRNP Sm proteins family.</text>
</comment>
<dbReference type="Pfam" id="PF01423">
    <property type="entry name" value="LSM"/>
    <property type="match status" value="1"/>
</dbReference>
<dbReference type="EMBL" id="QKKF02013937">
    <property type="protein sequence ID" value="RZF42825.1"/>
    <property type="molecule type" value="Genomic_DNA"/>
</dbReference>
<sequence length="107" mass="11867">MPCTPEESSAEPMNCDDSQVKDEVSGKEKLRRWINRQMKIEMTDGRILVGVFLCTDRDGNIILGSCSEYQQTDGGFDEPRLLGLVMVPGRHVVSLHLAPNNSDGETT</sequence>
<evidence type="ECO:0000313" key="4">
    <source>
        <dbReference type="EMBL" id="RZF42825.1"/>
    </source>
</evidence>
<keyword evidence="5" id="KW-1185">Reference proteome</keyword>
<dbReference type="Proteomes" id="UP000291343">
    <property type="component" value="Unassembled WGS sequence"/>
</dbReference>
<dbReference type="PANTHER" id="PTHR10701">
    <property type="entry name" value="SMALL NUCLEAR RIBONUCLEOPROTEIN-ASSOCIATED PROTEIN B AND N"/>
    <property type="match status" value="1"/>
</dbReference>
<dbReference type="InterPro" id="IPR047575">
    <property type="entry name" value="Sm"/>
</dbReference>
<feature type="region of interest" description="Disordered" evidence="2">
    <location>
        <begin position="1"/>
        <end position="23"/>
    </location>
</feature>
<dbReference type="GO" id="GO:0003723">
    <property type="term" value="F:RNA binding"/>
    <property type="evidence" value="ECO:0007669"/>
    <property type="project" value="InterPro"/>
</dbReference>
<dbReference type="SMR" id="A0A482XA26"/>
<dbReference type="GO" id="GO:0031417">
    <property type="term" value="C:NatC complex"/>
    <property type="evidence" value="ECO:0007669"/>
    <property type="project" value="InterPro"/>
</dbReference>